<evidence type="ECO:0000259" key="5">
    <source>
        <dbReference type="PROSITE" id="PS50531"/>
    </source>
</evidence>
<dbReference type="Pfam" id="PF00665">
    <property type="entry name" value="rve"/>
    <property type="match status" value="1"/>
</dbReference>
<dbReference type="PANTHER" id="PTHR35004:SF6">
    <property type="entry name" value="TRANSPOSASE"/>
    <property type="match status" value="1"/>
</dbReference>
<dbReference type="PANTHER" id="PTHR35004">
    <property type="entry name" value="TRANSPOSASE RV3428C-RELATED"/>
    <property type="match status" value="1"/>
</dbReference>
<dbReference type="PROSITE" id="PS50994">
    <property type="entry name" value="INTEGRASE"/>
    <property type="match status" value="1"/>
</dbReference>
<gene>
    <name evidence="7" type="ORF">EV213_1372</name>
</gene>
<feature type="domain" description="HTH IS21-type" evidence="5">
    <location>
        <begin position="6"/>
        <end position="70"/>
    </location>
</feature>
<dbReference type="GO" id="GO:0032196">
    <property type="term" value="P:transposition"/>
    <property type="evidence" value="ECO:0007669"/>
    <property type="project" value="UniProtKB-KW"/>
</dbReference>
<evidence type="ECO:0000313" key="7">
    <source>
        <dbReference type="EMBL" id="TDQ31888.1"/>
    </source>
</evidence>
<dbReference type="PROSITE" id="PS50531">
    <property type="entry name" value="HTH_IS21"/>
    <property type="match status" value="1"/>
</dbReference>
<feature type="domain" description="Integrase catalytic" evidence="6">
    <location>
        <begin position="124"/>
        <end position="300"/>
    </location>
</feature>
<dbReference type="Gene3D" id="1.10.10.60">
    <property type="entry name" value="Homeodomain-like"/>
    <property type="match status" value="1"/>
</dbReference>
<keyword evidence="2" id="KW-0815">Transposition</keyword>
<protein>
    <submittedName>
        <fullName evidence="7">Transposase</fullName>
    </submittedName>
</protein>
<keyword evidence="4" id="KW-0233">DNA recombination</keyword>
<dbReference type="Pfam" id="PF22483">
    <property type="entry name" value="Mu-transpos_C_2"/>
    <property type="match status" value="1"/>
</dbReference>
<reference evidence="7 8" key="1">
    <citation type="submission" date="2019-03" db="EMBL/GenBank/DDBJ databases">
        <title>Genomic Encyclopedia of Type Strains, Phase IV (KMG-IV): sequencing the most valuable type-strain genomes for metagenomic binning, comparative biology and taxonomic classification.</title>
        <authorList>
            <person name="Goeker M."/>
        </authorList>
    </citation>
    <scope>NUCLEOTIDE SEQUENCE [LARGE SCALE GENOMIC DNA]</scope>
    <source>
        <strain evidence="7 8">DSM 28697</strain>
    </source>
</reference>
<dbReference type="InterPro" id="IPR009057">
    <property type="entry name" value="Homeodomain-like_sf"/>
</dbReference>
<dbReference type="InterPro" id="IPR017894">
    <property type="entry name" value="HTH_IS21_transposase_type"/>
</dbReference>
<organism evidence="7 8">
    <name type="scientific">Aureibacillus halotolerans</name>
    <dbReference type="NCBI Taxonomy" id="1508390"/>
    <lineage>
        <taxon>Bacteria</taxon>
        <taxon>Bacillati</taxon>
        <taxon>Bacillota</taxon>
        <taxon>Bacilli</taxon>
        <taxon>Bacillales</taxon>
        <taxon>Bacillaceae</taxon>
        <taxon>Aureibacillus</taxon>
    </lineage>
</organism>
<proteinExistence type="inferred from homology"/>
<comment type="similarity">
    <text evidence="1">Belongs to the transposase IS21/IS408/IS1162 family.</text>
</comment>
<name>A0A4R6TM78_9BACI</name>
<dbReference type="GO" id="GO:0000150">
    <property type="term" value="F:DNA strand exchange activity"/>
    <property type="evidence" value="ECO:0007669"/>
    <property type="project" value="InterPro"/>
</dbReference>
<dbReference type="OrthoDB" id="92877at2"/>
<keyword evidence="3" id="KW-0238">DNA-binding</keyword>
<sequence>MEEKLMVFLEVHQLRNQRLKVSQIAKRLRISRTTVYKYLEMTFEEAVDEFGQNDRKKKLDPYRDWIINWLKEFPSLSGAQVYDWLQEKFPKIQVGESTVRRYVNEIRELYQIEKTEVSRDYESVNELPPGKQLQVDWGQTIQKTVHGKEVRLYVIVFVLAHSRQKYTWWQDRPFTTEDAIRCHEQAFQYFEGIPEEIVYDQDNLIAVSENAGDLILTSAFERYTHQRKFRVYLCRKADPESKGKVENVVKYVKNNFARNRVFSSLEDWNERSLKWLERTGNYKVHNTIKKRPFEVFLLEKQHLRTISHTLSSESHTESIPRNVHKDNTVHYQSNRYSVPIGTYAKQAIVRLHITDQSLKICDPSTGEVIADHILSREKGKLIKNSNHSHERSKSLNHLKQEVITLLAHNLAEYYIDKISATYGRYRREQFSLIKKVTQESPEWIDHALEKCVCENLYSANAFRDVVDFLKRSTVEVATRTEEAITKPVDIPIQTRDMTEYLQLMGGKTS</sequence>
<dbReference type="Pfam" id="PF02796">
    <property type="entry name" value="HTH_7"/>
    <property type="match status" value="1"/>
</dbReference>
<dbReference type="Gene3D" id="3.30.420.10">
    <property type="entry name" value="Ribonuclease H-like superfamily/Ribonuclease H"/>
    <property type="match status" value="1"/>
</dbReference>
<dbReference type="GO" id="GO:0003677">
    <property type="term" value="F:DNA binding"/>
    <property type="evidence" value="ECO:0007669"/>
    <property type="project" value="UniProtKB-KW"/>
</dbReference>
<dbReference type="SUPFAM" id="SSF53098">
    <property type="entry name" value="Ribonuclease H-like"/>
    <property type="match status" value="1"/>
</dbReference>
<dbReference type="InterPro" id="IPR054353">
    <property type="entry name" value="IstA-like_C"/>
</dbReference>
<evidence type="ECO:0000256" key="4">
    <source>
        <dbReference type="ARBA" id="ARBA00023172"/>
    </source>
</evidence>
<evidence type="ECO:0000259" key="6">
    <source>
        <dbReference type="PROSITE" id="PS50994"/>
    </source>
</evidence>
<evidence type="ECO:0000256" key="3">
    <source>
        <dbReference type="ARBA" id="ARBA00023125"/>
    </source>
</evidence>
<evidence type="ECO:0000256" key="1">
    <source>
        <dbReference type="ARBA" id="ARBA00009277"/>
    </source>
</evidence>
<dbReference type="GO" id="GO:0015074">
    <property type="term" value="P:DNA integration"/>
    <property type="evidence" value="ECO:0007669"/>
    <property type="project" value="InterPro"/>
</dbReference>
<dbReference type="InterPro" id="IPR012337">
    <property type="entry name" value="RNaseH-like_sf"/>
</dbReference>
<dbReference type="SUPFAM" id="SSF46689">
    <property type="entry name" value="Homeodomain-like"/>
    <property type="match status" value="1"/>
</dbReference>
<dbReference type="AlphaFoldDB" id="A0A4R6TM78"/>
<dbReference type="EMBL" id="SNYJ01000037">
    <property type="protein sequence ID" value="TDQ31888.1"/>
    <property type="molecule type" value="Genomic_DNA"/>
</dbReference>
<dbReference type="InterPro" id="IPR001584">
    <property type="entry name" value="Integrase_cat-core"/>
</dbReference>
<evidence type="ECO:0000256" key="2">
    <source>
        <dbReference type="ARBA" id="ARBA00022578"/>
    </source>
</evidence>
<comment type="caution">
    <text evidence="7">The sequence shown here is derived from an EMBL/GenBank/DDBJ whole genome shotgun (WGS) entry which is preliminary data.</text>
</comment>
<dbReference type="NCBIfam" id="NF033546">
    <property type="entry name" value="transpos_IS21"/>
    <property type="match status" value="1"/>
</dbReference>
<dbReference type="InterPro" id="IPR036397">
    <property type="entry name" value="RNaseH_sf"/>
</dbReference>
<keyword evidence="8" id="KW-1185">Reference proteome</keyword>
<dbReference type="Proteomes" id="UP000295632">
    <property type="component" value="Unassembled WGS sequence"/>
</dbReference>
<evidence type="ECO:0000313" key="8">
    <source>
        <dbReference type="Proteomes" id="UP000295632"/>
    </source>
</evidence>
<accession>A0A4R6TM78</accession>
<dbReference type="InterPro" id="IPR006120">
    <property type="entry name" value="Resolvase_HTH_dom"/>
</dbReference>